<evidence type="ECO:0000259" key="3">
    <source>
        <dbReference type="PROSITE" id="PS51371"/>
    </source>
</evidence>
<keyword evidence="2" id="KW-0812">Transmembrane</keyword>
<keyword evidence="2" id="KW-1133">Transmembrane helix</keyword>
<evidence type="ECO:0000313" key="4">
    <source>
        <dbReference type="EMBL" id="WGV15321.1"/>
    </source>
</evidence>
<dbReference type="EMBL" id="CP124535">
    <property type="protein sequence ID" value="WGV15321.1"/>
    <property type="molecule type" value="Genomic_DNA"/>
</dbReference>
<keyword evidence="5" id="KW-1185">Reference proteome</keyword>
<proteinExistence type="predicted"/>
<dbReference type="SMART" id="SM00116">
    <property type="entry name" value="CBS"/>
    <property type="match status" value="2"/>
</dbReference>
<reference evidence="4 5" key="1">
    <citation type="submission" date="2023-04" db="EMBL/GenBank/DDBJ databases">
        <title>YMD61, complete Genome.</title>
        <authorList>
            <person name="Zhang J."/>
        </authorList>
    </citation>
    <scope>NUCLEOTIDE SEQUENCE [LARGE SCALE GENOMIC DNA]</scope>
    <source>
        <strain evidence="4 5">YMD61</strain>
    </source>
</reference>
<dbReference type="RefSeq" id="WP_281464580.1">
    <property type="nucleotide sequence ID" value="NZ_CP124535.1"/>
</dbReference>
<organism evidence="4 5">
    <name type="scientific">Fuscovulum ytuae</name>
    <dbReference type="NCBI Taxonomy" id="3042299"/>
    <lineage>
        <taxon>Bacteria</taxon>
        <taxon>Pseudomonadati</taxon>
        <taxon>Pseudomonadota</taxon>
        <taxon>Alphaproteobacteria</taxon>
        <taxon>Rhodobacterales</taxon>
        <taxon>Paracoccaceae</taxon>
        <taxon>Fuscovulum</taxon>
    </lineage>
</organism>
<dbReference type="InterPro" id="IPR007065">
    <property type="entry name" value="HPP"/>
</dbReference>
<feature type="transmembrane region" description="Helical" evidence="2">
    <location>
        <begin position="139"/>
        <end position="163"/>
    </location>
</feature>
<dbReference type="PANTHER" id="PTHR33741:SF5">
    <property type="entry name" value="TRANSMEMBRANE PROTEIN DDB_G0269096-RELATED"/>
    <property type="match status" value="1"/>
</dbReference>
<dbReference type="InterPro" id="IPR000644">
    <property type="entry name" value="CBS_dom"/>
</dbReference>
<dbReference type="Gene3D" id="3.10.580.10">
    <property type="entry name" value="CBS-domain"/>
    <property type="match status" value="1"/>
</dbReference>
<dbReference type="InterPro" id="IPR058581">
    <property type="entry name" value="TM_HPP"/>
</dbReference>
<evidence type="ECO:0000313" key="5">
    <source>
        <dbReference type="Proteomes" id="UP001230978"/>
    </source>
</evidence>
<feature type="domain" description="CBS" evidence="3">
    <location>
        <begin position="236"/>
        <end position="292"/>
    </location>
</feature>
<dbReference type="PROSITE" id="PS51371">
    <property type="entry name" value="CBS"/>
    <property type="match status" value="2"/>
</dbReference>
<feature type="transmembrane region" description="Helical" evidence="2">
    <location>
        <begin position="100"/>
        <end position="119"/>
    </location>
</feature>
<keyword evidence="1" id="KW-0129">CBS domain</keyword>
<dbReference type="Proteomes" id="UP001230978">
    <property type="component" value="Chromosome"/>
</dbReference>
<feature type="transmembrane region" description="Helical" evidence="2">
    <location>
        <begin position="75"/>
        <end position="95"/>
    </location>
</feature>
<dbReference type="InterPro" id="IPR046342">
    <property type="entry name" value="CBS_dom_sf"/>
</dbReference>
<dbReference type="Pfam" id="PF00571">
    <property type="entry name" value="CBS"/>
    <property type="match status" value="2"/>
</dbReference>
<dbReference type="Pfam" id="PF04982">
    <property type="entry name" value="TM_HPP"/>
    <property type="match status" value="1"/>
</dbReference>
<dbReference type="PANTHER" id="PTHR33741">
    <property type="entry name" value="TRANSMEMBRANE PROTEIN DDB_G0269096-RELATED"/>
    <property type="match status" value="1"/>
</dbReference>
<name>A0ABY8Q5H0_9RHOB</name>
<feature type="transmembrane region" description="Helical" evidence="2">
    <location>
        <begin position="20"/>
        <end position="41"/>
    </location>
</feature>
<keyword evidence="2" id="KW-0472">Membrane</keyword>
<protein>
    <submittedName>
        <fullName evidence="4">HPP family protein</fullName>
    </submittedName>
</protein>
<evidence type="ECO:0000256" key="2">
    <source>
        <dbReference type="SAM" id="Phobius"/>
    </source>
</evidence>
<evidence type="ECO:0000256" key="1">
    <source>
        <dbReference type="PROSITE-ProRule" id="PRU00703"/>
    </source>
</evidence>
<dbReference type="SUPFAM" id="SSF54631">
    <property type="entry name" value="CBS-domain pair"/>
    <property type="match status" value="1"/>
</dbReference>
<feature type="domain" description="CBS" evidence="3">
    <location>
        <begin position="294"/>
        <end position="350"/>
    </location>
</feature>
<sequence length="350" mass="35852">MTHPLRAFGPAMTAPPRREALRAAAGAGLGLLVCEVALWLLTPGAVPGQMLLIAPFGASAFLVFGLPNSPLAQPWSVMMGNSLAAGVAVAVASVLPDARLAAPVAVALAILVMALARAFHPPSGAVALATVVAAGDPGFPGLSFAALPVAAGSAVLVLGGILWNRATGRAYPFRQPQAAPTAAHRRGLAPKDLAALLDRLRMAPNIGVADLARVLDAAETEAARNHLGGLTAADVMTRDLVTVAPDTSLPMLATLFRQHGYKTLPVVDCDRYLGLVDQAALLGLTDPQQTALHLARPVPPLPPTADAAALMARLAEGGQQALPICDGPRLIGLVTRSDLIALLAARLRDS</sequence>
<gene>
    <name evidence="4" type="ORF">QF092_13720</name>
</gene>
<accession>A0ABY8Q5H0</accession>